<feature type="domain" description="Metalloprotease StcE beta-sandwich" evidence="2">
    <location>
        <begin position="325"/>
        <end position="391"/>
    </location>
</feature>
<evidence type="ECO:0000313" key="3">
    <source>
        <dbReference type="EMBL" id="XCO75075.1"/>
    </source>
</evidence>
<dbReference type="Pfam" id="PF20944">
    <property type="entry name" value="StcE_b-sandwich"/>
    <property type="match status" value="4"/>
</dbReference>
<dbReference type="InterPro" id="IPR048990">
    <property type="entry name" value="StcE_b-sandwich"/>
</dbReference>
<feature type="signal peptide" evidence="1">
    <location>
        <begin position="1"/>
        <end position="19"/>
    </location>
</feature>
<sequence>MKRPLLGVFAALIAFDVAATDLSPNAIGGGDIPGNYASIDFYLSKDDWAPTLTLPADAGDQATVTIHSSTGKLSNLIAGNTDYPLTSMTIAKDDHVSFVFQASQRRWTVVAPTYTPNGNGGSGAMPTPMTGKFARFNLADGDWSQAVTLPASAPDGSVIAVASSAVWTSRIAPTHALFASSFNLRTGDQYVFMYRSRYQSWVSVKTPVVALDAGSIPAQLPAPTVPTTQVRFADGNWSPSITLPASAGDRDRISLISDASWATTVSNQYLDTTATIKLTPGMRYDFLYIREKGLWTLQSAPAPSHRPDQLSNGQLPDMSSPKASLRAYDGNWSRQVLLPVNARPGDEIVVSSDASWAFDVTAANTAFGTIQIGNGDIVRFVRDDAGRWTRATRLISMLLAYSDRAVARVGESGEKMRLLEGLRLTNEALENSKANFYVKPAGFLRHQLPQASLGDALNAAQTDPVVLDTRARTAADAFYFEDYYGGTAASCGLGVITVTKREAMVGIGALECGTTVLRHELAHNLGIAHAYENNGATPYAKGYPLLPDIMNDNTTPYYSNPRVYTPDYGIAMGIENQIDAVRAMNERSQLASEFY</sequence>
<dbReference type="RefSeq" id="WP_363797914.1">
    <property type="nucleotide sequence ID" value="NZ_CP159925.1"/>
</dbReference>
<feature type="domain" description="Metalloprotease StcE beta-sandwich" evidence="2">
    <location>
        <begin position="39"/>
        <end position="109"/>
    </location>
</feature>
<feature type="chain" id="PRO_5043997942" evidence="1">
    <location>
        <begin position="20"/>
        <end position="595"/>
    </location>
</feature>
<feature type="domain" description="Metalloprotease StcE beta-sandwich" evidence="2">
    <location>
        <begin position="134"/>
        <end position="203"/>
    </location>
</feature>
<proteinExistence type="predicted"/>
<dbReference type="NCBIfam" id="NF033511">
    <property type="entry name" value="metallo_CpaA"/>
    <property type="match status" value="1"/>
</dbReference>
<gene>
    <name evidence="3" type="primary">cpaA</name>
    <name evidence="3" type="ORF">ABU614_22485</name>
</gene>
<name>A0AAU8MUM1_9GAMM</name>
<evidence type="ECO:0000259" key="2">
    <source>
        <dbReference type="Pfam" id="PF20944"/>
    </source>
</evidence>
<dbReference type="Gene3D" id="2.60.120.1230">
    <property type="match status" value="4"/>
</dbReference>
<reference evidence="3" key="1">
    <citation type="submission" date="2024-06" db="EMBL/GenBank/DDBJ databases">
        <authorList>
            <person name="Li S."/>
        </authorList>
    </citation>
    <scope>NUCLEOTIDE SEQUENCE</scope>
    <source>
        <strain evidence="3">SR10</strain>
    </source>
</reference>
<dbReference type="EMBL" id="CP159925">
    <property type="protein sequence ID" value="XCO75075.1"/>
    <property type="molecule type" value="Genomic_DNA"/>
</dbReference>
<accession>A0AAU8MUM1</accession>
<dbReference type="SUPFAM" id="SSF55486">
    <property type="entry name" value="Metalloproteases ('zincins'), catalytic domain"/>
    <property type="match status" value="1"/>
</dbReference>
<organism evidence="3">
    <name type="scientific">Lysobacter firmicutimachus</name>
    <dbReference type="NCBI Taxonomy" id="1792846"/>
    <lineage>
        <taxon>Bacteria</taxon>
        <taxon>Pseudomonadati</taxon>
        <taxon>Pseudomonadota</taxon>
        <taxon>Gammaproteobacteria</taxon>
        <taxon>Lysobacterales</taxon>
        <taxon>Lysobacteraceae</taxon>
        <taxon>Lysobacter</taxon>
    </lineage>
</organism>
<keyword evidence="1" id="KW-0732">Signal</keyword>
<protein>
    <submittedName>
        <fullName evidence="3">Metalloendopeptidase CpaA</fullName>
    </submittedName>
</protein>
<evidence type="ECO:0000256" key="1">
    <source>
        <dbReference type="SAM" id="SignalP"/>
    </source>
</evidence>
<feature type="domain" description="Metalloprotease StcE beta-sandwich" evidence="2">
    <location>
        <begin position="226"/>
        <end position="299"/>
    </location>
</feature>
<dbReference type="AlphaFoldDB" id="A0AAU8MUM1"/>